<evidence type="ECO:0000256" key="6">
    <source>
        <dbReference type="ARBA" id="ARBA00022833"/>
    </source>
</evidence>
<name>A0A7S2QLY4_9DINO</name>
<keyword evidence="5" id="KW-0833">Ubl conjugation pathway</keyword>
<dbReference type="InterPro" id="IPR013083">
    <property type="entry name" value="Znf_RING/FYVE/PHD"/>
</dbReference>
<evidence type="ECO:0000259" key="8">
    <source>
        <dbReference type="PROSITE" id="PS50089"/>
    </source>
</evidence>
<keyword evidence="6" id="KW-0862">Zinc</keyword>
<evidence type="ECO:0000256" key="4">
    <source>
        <dbReference type="ARBA" id="ARBA00022771"/>
    </source>
</evidence>
<feature type="domain" description="RING-type" evidence="8">
    <location>
        <begin position="152"/>
        <end position="188"/>
    </location>
</feature>
<dbReference type="Gene3D" id="3.30.40.10">
    <property type="entry name" value="Zinc/RING finger domain, C3HC4 (zinc finger)"/>
    <property type="match status" value="3"/>
</dbReference>
<gene>
    <name evidence="10" type="ORF">BRAN1462_LOCUS63649</name>
</gene>
<evidence type="ECO:0000256" key="3">
    <source>
        <dbReference type="ARBA" id="ARBA00022737"/>
    </source>
</evidence>
<feature type="domain" description="RING-type" evidence="9">
    <location>
        <begin position="250"/>
        <end position="436"/>
    </location>
</feature>
<dbReference type="GO" id="GO:0016567">
    <property type="term" value="P:protein ubiquitination"/>
    <property type="evidence" value="ECO:0007669"/>
    <property type="project" value="InterPro"/>
</dbReference>
<dbReference type="SUPFAM" id="SSF57850">
    <property type="entry name" value="RING/U-box"/>
    <property type="match status" value="4"/>
</dbReference>
<dbReference type="SMART" id="SM00184">
    <property type="entry name" value="RING"/>
    <property type="match status" value="2"/>
</dbReference>
<dbReference type="InterPro" id="IPR018957">
    <property type="entry name" value="Znf_C3HC4_RING-type"/>
</dbReference>
<evidence type="ECO:0008006" key="11">
    <source>
        <dbReference type="Google" id="ProtNLM"/>
    </source>
</evidence>
<keyword evidence="4 7" id="KW-0863">Zinc-finger</keyword>
<dbReference type="PROSITE" id="PS51873">
    <property type="entry name" value="TRIAD"/>
    <property type="match status" value="1"/>
</dbReference>
<dbReference type="PROSITE" id="PS50089">
    <property type="entry name" value="ZF_RING_2"/>
    <property type="match status" value="1"/>
</dbReference>
<evidence type="ECO:0000256" key="2">
    <source>
        <dbReference type="ARBA" id="ARBA00022723"/>
    </source>
</evidence>
<evidence type="ECO:0000256" key="5">
    <source>
        <dbReference type="ARBA" id="ARBA00022786"/>
    </source>
</evidence>
<dbReference type="PANTHER" id="PTHR11685">
    <property type="entry name" value="RBR FAMILY RING FINGER AND IBR DOMAIN-CONTAINING"/>
    <property type="match status" value="1"/>
</dbReference>
<dbReference type="InterPro" id="IPR001841">
    <property type="entry name" value="Znf_RING"/>
</dbReference>
<dbReference type="AlphaFoldDB" id="A0A7S2QLY4"/>
<keyword evidence="1" id="KW-0808">Transferase</keyword>
<evidence type="ECO:0000313" key="10">
    <source>
        <dbReference type="EMBL" id="CAD9645827.1"/>
    </source>
</evidence>
<sequence>MQCSEDARSSGHFQEMAKPAEFWDHALEVAKQRNLTARAGCVFHAGGTCQLCGGRAAGAVTHASCEHAACVPCWTRHLEAQLLEGARDGARCWAAGCERDLPWAMVTNLCSRYSQALACHAAARDPAFRHDEGVRHRRAAPAGVEVKVLQHCVVCTEPSYTLLTNRTCGHAVCEGCWRQWVDAQAPECLAQFRAGVRCLSPGCERAVQGALWEHLCGVSGAAGDLDAAVRSAQARLQVFSAAWAVPQWRAGPECPICREPCWALVRNECGHAACERCWPDWAASQVERLLEARRPRARCFAPACRAPVSDAVWGLCCEVSQHVQAFHDAPEVTRRRQLEANPFYPRPLQVDCPLPGCWGLGYLGFDRVMCFVCEHQWDPEEGGAPPEDLDVQEVMGCKVKQCPNCKEYIEKNGGCDHMTCKCRHEFHWSTLKPYRG</sequence>
<evidence type="ECO:0000259" key="9">
    <source>
        <dbReference type="PROSITE" id="PS51873"/>
    </source>
</evidence>
<dbReference type="InterPro" id="IPR031127">
    <property type="entry name" value="E3_UB_ligase_RBR"/>
</dbReference>
<dbReference type="InterPro" id="IPR044066">
    <property type="entry name" value="TRIAD_supradom"/>
</dbReference>
<dbReference type="CDD" id="cd20336">
    <property type="entry name" value="Rcat_RBR"/>
    <property type="match status" value="1"/>
</dbReference>
<keyword evidence="3" id="KW-0677">Repeat</keyword>
<organism evidence="10">
    <name type="scientific">Zooxanthella nutricula</name>
    <dbReference type="NCBI Taxonomy" id="1333877"/>
    <lineage>
        <taxon>Eukaryota</taxon>
        <taxon>Sar</taxon>
        <taxon>Alveolata</taxon>
        <taxon>Dinophyceae</taxon>
        <taxon>Peridiniales</taxon>
        <taxon>Peridiniales incertae sedis</taxon>
        <taxon>Zooxanthella</taxon>
    </lineage>
</organism>
<keyword evidence="2" id="KW-0479">Metal-binding</keyword>
<dbReference type="Gene3D" id="1.20.120.1750">
    <property type="match status" value="1"/>
</dbReference>
<dbReference type="Pfam" id="PF22191">
    <property type="entry name" value="IBR_1"/>
    <property type="match status" value="1"/>
</dbReference>
<reference evidence="10" key="1">
    <citation type="submission" date="2021-01" db="EMBL/GenBank/DDBJ databases">
        <authorList>
            <person name="Corre E."/>
            <person name="Pelletier E."/>
            <person name="Niang G."/>
            <person name="Scheremetjew M."/>
            <person name="Finn R."/>
            <person name="Kale V."/>
            <person name="Holt S."/>
            <person name="Cochrane G."/>
            <person name="Meng A."/>
            <person name="Brown T."/>
            <person name="Cohen L."/>
        </authorList>
    </citation>
    <scope>NUCLEOTIDE SEQUENCE</scope>
    <source>
        <strain evidence="10">RCC3387</strain>
    </source>
</reference>
<evidence type="ECO:0000256" key="7">
    <source>
        <dbReference type="PROSITE-ProRule" id="PRU00175"/>
    </source>
</evidence>
<dbReference type="GO" id="GO:0008270">
    <property type="term" value="F:zinc ion binding"/>
    <property type="evidence" value="ECO:0007669"/>
    <property type="project" value="UniProtKB-KW"/>
</dbReference>
<evidence type="ECO:0000256" key="1">
    <source>
        <dbReference type="ARBA" id="ARBA00022679"/>
    </source>
</evidence>
<dbReference type="Pfam" id="PF00097">
    <property type="entry name" value="zf-C3HC4"/>
    <property type="match status" value="1"/>
</dbReference>
<protein>
    <recommendedName>
        <fullName evidence="11">RING-type domain-containing protein</fullName>
    </recommendedName>
</protein>
<proteinExistence type="predicted"/>
<dbReference type="GO" id="GO:0004842">
    <property type="term" value="F:ubiquitin-protein transferase activity"/>
    <property type="evidence" value="ECO:0007669"/>
    <property type="project" value="InterPro"/>
</dbReference>
<dbReference type="EMBL" id="HBGW01100593">
    <property type="protein sequence ID" value="CAD9645827.1"/>
    <property type="molecule type" value="Transcribed_RNA"/>
</dbReference>
<accession>A0A7S2QLY4</accession>